<dbReference type="Proteomes" id="UP001595891">
    <property type="component" value="Unassembled WGS sequence"/>
</dbReference>
<evidence type="ECO:0000256" key="1">
    <source>
        <dbReference type="ARBA" id="ARBA00004418"/>
    </source>
</evidence>
<evidence type="ECO:0000256" key="3">
    <source>
        <dbReference type="ARBA" id="ARBA00022729"/>
    </source>
</evidence>
<comment type="similarity">
    <text evidence="2">Belongs to the bacterial solute-binding protein SsuA/TauA family.</text>
</comment>
<protein>
    <submittedName>
        <fullName evidence="5">ABC transporter substrate-binding protein</fullName>
    </submittedName>
</protein>
<feature type="domain" description="Solute-binding protein family 3/N-terminal" evidence="4">
    <location>
        <begin position="42"/>
        <end position="273"/>
    </location>
</feature>
<dbReference type="SMART" id="SM00062">
    <property type="entry name" value="PBPb"/>
    <property type="match status" value="1"/>
</dbReference>
<dbReference type="Gene3D" id="3.40.190.10">
    <property type="entry name" value="Periplasmic binding protein-like II"/>
    <property type="match status" value="2"/>
</dbReference>
<proteinExistence type="inferred from homology"/>
<reference evidence="6" key="1">
    <citation type="journal article" date="2019" name="Int. J. Syst. Evol. Microbiol.">
        <title>The Global Catalogue of Microorganisms (GCM) 10K type strain sequencing project: providing services to taxonomists for standard genome sequencing and annotation.</title>
        <authorList>
            <consortium name="The Broad Institute Genomics Platform"/>
            <consortium name="The Broad Institute Genome Sequencing Center for Infectious Disease"/>
            <person name="Wu L."/>
            <person name="Ma J."/>
        </authorList>
    </citation>
    <scope>NUCLEOTIDE SEQUENCE [LARGE SCALE GENOMIC DNA]</scope>
    <source>
        <strain evidence="6">CCUG 49560</strain>
    </source>
</reference>
<accession>A0ABV9ETY7</accession>
<dbReference type="PANTHER" id="PTHR30024">
    <property type="entry name" value="ALIPHATIC SULFONATES-BINDING PROTEIN-RELATED"/>
    <property type="match status" value="1"/>
</dbReference>
<keyword evidence="6" id="KW-1185">Reference proteome</keyword>
<dbReference type="InterPro" id="IPR001638">
    <property type="entry name" value="Solute-binding_3/MltF_N"/>
</dbReference>
<name>A0ABV9ETY7_9ACTN</name>
<dbReference type="PROSITE" id="PS51257">
    <property type="entry name" value="PROKAR_LIPOPROTEIN"/>
    <property type="match status" value="1"/>
</dbReference>
<dbReference type="RefSeq" id="WP_262848401.1">
    <property type="nucleotide sequence ID" value="NZ_JANZYP010000073.1"/>
</dbReference>
<comment type="subcellular location">
    <subcellularLocation>
        <location evidence="1">Periplasm</location>
    </subcellularLocation>
</comment>
<sequence>MRSLRGRTFIVGVVAILALTACGNSNGSSTASGDGKALEKTTISVGVLAIADVAALYIADQQGFFKAEGLTVQPKILQSTAVTLPQLMGGQLDFALANYFSVLSATENKAGSFRFVADTYEAKNDVFSIMVTKDSKIQTVKDLEGKKISVAAPNSIGTLAVGSTLKVAGLDPNKGVQFVPMPFPNAPAALKSGQVDAAWLTEPFLTNVQKEFGARKIADTMTGAMADFPIAGWAATESWTKKYPNTTAAFQRAILKGQQAAAADRKAVEKVLPSYTHITPDVAAVINLGAYPTSLNAQRIQRVADLMVEYGYLKAKMDVKPLLVPLPQ</sequence>
<dbReference type="PANTHER" id="PTHR30024:SF47">
    <property type="entry name" value="TAURINE-BINDING PERIPLASMIC PROTEIN"/>
    <property type="match status" value="1"/>
</dbReference>
<gene>
    <name evidence="5" type="ORF">ACFO8L_39245</name>
</gene>
<organism evidence="5 6">
    <name type="scientific">Sphaerisporangium corydalis</name>
    <dbReference type="NCBI Taxonomy" id="1441875"/>
    <lineage>
        <taxon>Bacteria</taxon>
        <taxon>Bacillati</taxon>
        <taxon>Actinomycetota</taxon>
        <taxon>Actinomycetes</taxon>
        <taxon>Streptosporangiales</taxon>
        <taxon>Streptosporangiaceae</taxon>
        <taxon>Sphaerisporangium</taxon>
    </lineage>
</organism>
<keyword evidence="3" id="KW-0732">Signal</keyword>
<evidence type="ECO:0000313" key="6">
    <source>
        <dbReference type="Proteomes" id="UP001595891"/>
    </source>
</evidence>
<dbReference type="EMBL" id="JBHSFN010000043">
    <property type="protein sequence ID" value="MFC4592180.1"/>
    <property type="molecule type" value="Genomic_DNA"/>
</dbReference>
<comment type="caution">
    <text evidence="5">The sequence shown here is derived from an EMBL/GenBank/DDBJ whole genome shotgun (WGS) entry which is preliminary data.</text>
</comment>
<evidence type="ECO:0000256" key="2">
    <source>
        <dbReference type="ARBA" id="ARBA00010742"/>
    </source>
</evidence>
<dbReference type="SUPFAM" id="SSF53850">
    <property type="entry name" value="Periplasmic binding protein-like II"/>
    <property type="match status" value="1"/>
</dbReference>
<evidence type="ECO:0000313" key="5">
    <source>
        <dbReference type="EMBL" id="MFC4592180.1"/>
    </source>
</evidence>
<evidence type="ECO:0000259" key="4">
    <source>
        <dbReference type="SMART" id="SM00062"/>
    </source>
</evidence>
<dbReference type="Pfam" id="PF13379">
    <property type="entry name" value="NMT1_2"/>
    <property type="match status" value="1"/>
</dbReference>